<feature type="region of interest" description="Disordered" evidence="1">
    <location>
        <begin position="1"/>
        <end position="133"/>
    </location>
</feature>
<evidence type="ECO:0000313" key="2">
    <source>
        <dbReference type="EMBL" id="GJD65471.1"/>
    </source>
</evidence>
<feature type="compositionally biased region" description="Basic and acidic residues" evidence="1">
    <location>
        <begin position="57"/>
        <end position="75"/>
    </location>
</feature>
<feature type="compositionally biased region" description="Basic and acidic residues" evidence="1">
    <location>
        <begin position="113"/>
        <end position="126"/>
    </location>
</feature>
<dbReference type="Gene3D" id="3.20.20.70">
    <property type="entry name" value="Aldolase class I"/>
    <property type="match status" value="1"/>
</dbReference>
<dbReference type="AlphaFoldDB" id="A0AA37M890"/>
<proteinExistence type="predicted"/>
<dbReference type="Proteomes" id="UP001055286">
    <property type="component" value="Unassembled WGS sequence"/>
</dbReference>
<evidence type="ECO:0000256" key="1">
    <source>
        <dbReference type="SAM" id="MobiDB-lite"/>
    </source>
</evidence>
<gene>
    <name evidence="2" type="ORF">MPEAHAMD_5664</name>
</gene>
<dbReference type="InterPro" id="IPR013785">
    <property type="entry name" value="Aldolase_TIM"/>
</dbReference>
<feature type="compositionally biased region" description="Basic and acidic residues" evidence="1">
    <location>
        <begin position="1"/>
        <end position="26"/>
    </location>
</feature>
<reference evidence="2" key="2">
    <citation type="submission" date="2021-08" db="EMBL/GenBank/DDBJ databases">
        <authorList>
            <person name="Tani A."/>
            <person name="Ola A."/>
            <person name="Ogura Y."/>
            <person name="Katsura K."/>
            <person name="Hayashi T."/>
        </authorList>
    </citation>
    <scope>NUCLEOTIDE SEQUENCE</scope>
    <source>
        <strain evidence="2">JCM 32048</strain>
    </source>
</reference>
<reference evidence="2" key="1">
    <citation type="journal article" date="2016" name="Front. Microbiol.">
        <title>Genome Sequence of the Piezophilic, Mesophilic Sulfate-Reducing Bacterium Desulfovibrio indicus J2T.</title>
        <authorList>
            <person name="Cao J."/>
            <person name="Maignien L."/>
            <person name="Shao Z."/>
            <person name="Alain K."/>
            <person name="Jebbar M."/>
        </authorList>
    </citation>
    <scope>NUCLEOTIDE SEQUENCE</scope>
    <source>
        <strain evidence="2">JCM 32048</strain>
    </source>
</reference>
<dbReference type="EMBL" id="BPQJ01000040">
    <property type="protein sequence ID" value="GJD65471.1"/>
    <property type="molecule type" value="Genomic_DNA"/>
</dbReference>
<organism evidence="2 3">
    <name type="scientific">Methylobacterium frigidaeris</name>
    <dbReference type="NCBI Taxonomy" id="2038277"/>
    <lineage>
        <taxon>Bacteria</taxon>
        <taxon>Pseudomonadati</taxon>
        <taxon>Pseudomonadota</taxon>
        <taxon>Alphaproteobacteria</taxon>
        <taxon>Hyphomicrobiales</taxon>
        <taxon>Methylobacteriaceae</taxon>
        <taxon>Methylobacterium</taxon>
    </lineage>
</organism>
<evidence type="ECO:0000313" key="3">
    <source>
        <dbReference type="Proteomes" id="UP001055286"/>
    </source>
</evidence>
<keyword evidence="3" id="KW-1185">Reference proteome</keyword>
<dbReference type="SUPFAM" id="SSF51395">
    <property type="entry name" value="FMN-linked oxidoreductases"/>
    <property type="match status" value="1"/>
</dbReference>
<name>A0AA37M890_9HYPH</name>
<comment type="caution">
    <text evidence="2">The sequence shown here is derived from an EMBL/GenBank/DDBJ whole genome shotgun (WGS) entry which is preliminary data.</text>
</comment>
<feature type="compositionally biased region" description="Low complexity" evidence="1">
    <location>
        <begin position="28"/>
        <end position="40"/>
    </location>
</feature>
<sequence>MVVEEVIRQDRDASSGENHLAERIDDVGGSAAAGSTAPASREGQGDIFNTPEQVADWWRDPRARREDDQRRDHDLAGFGQPFIANPDLVERLRNGSPLTQPDRATCYGDAAGDIDHTARAAPDSRNRGRPHRG</sequence>
<protein>
    <submittedName>
        <fullName evidence="2">Uncharacterized protein</fullName>
    </submittedName>
</protein>
<accession>A0AA37M890</accession>